<dbReference type="PIRSF" id="PIRSF006404">
    <property type="entry name" value="UCP006404_Pept_M50_CBS"/>
    <property type="match status" value="1"/>
</dbReference>
<evidence type="ECO:0000256" key="16">
    <source>
        <dbReference type="PIRSR" id="PIRSR006404-2"/>
    </source>
</evidence>
<dbReference type="GO" id="GO:0006508">
    <property type="term" value="P:proteolysis"/>
    <property type="evidence" value="ECO:0007669"/>
    <property type="project" value="UniProtKB-KW"/>
</dbReference>
<feature type="transmembrane region" description="Helical" evidence="14">
    <location>
        <begin position="142"/>
        <end position="160"/>
    </location>
</feature>
<evidence type="ECO:0000256" key="7">
    <source>
        <dbReference type="ARBA" id="ARBA00022737"/>
    </source>
</evidence>
<dbReference type="GO" id="GO:0008237">
    <property type="term" value="F:metallopeptidase activity"/>
    <property type="evidence" value="ECO:0007669"/>
    <property type="project" value="UniProtKB-UniRule"/>
</dbReference>
<dbReference type="GO" id="GO:0046872">
    <property type="term" value="F:metal ion binding"/>
    <property type="evidence" value="ECO:0007669"/>
    <property type="project" value="UniProtKB-UniRule"/>
</dbReference>
<gene>
    <name evidence="19" type="ORF">CH338_10610</name>
</gene>
<keyword evidence="9 14" id="KW-0862">Zinc</keyword>
<evidence type="ECO:0000256" key="3">
    <source>
        <dbReference type="ARBA" id="ARBA00022475"/>
    </source>
</evidence>
<feature type="binding site" evidence="16">
    <location>
        <position position="62"/>
    </location>
    <ligand>
        <name>Zn(2+)</name>
        <dbReference type="ChEBI" id="CHEBI:29105"/>
        <note>catalytic</note>
    </ligand>
</feature>
<sequence>MPWSVNIGSIAGTAVRIHVTFVLFLVWIFGASWAQGGVDAAVSGLVFMLLLFACVLAHEFGHIFAARAFGVATPDVTLLPIGGVARLERIPEAPGEEFLVAVAGPAVNVVIAFLLIVLGGADPSIRNLAAVDSTAASMIDKLAAVNIFLVLFNMIPAFPMDGGRVLRALLAVKLGHVRATEIAAWIGQATAFAFGFIGLFVNPMLIFIAIFVYLAAASEAQLVAIRAISRDVPVAAAMITRFATLSPDEPIEAAIETLLSTSQQEFPVVDGERRLVGVLSRADMIRALKDVGPQAPVAEVMTTDIPLMSHRGRLEAAFAILQEKQKPAVGIVDAAGRLIGLVTSETVGEMLMVREALPKNTRLGPWGRAAGA</sequence>
<dbReference type="InterPro" id="IPR046342">
    <property type="entry name" value="CBS_dom_sf"/>
</dbReference>
<dbReference type="SUPFAM" id="SSF54631">
    <property type="entry name" value="CBS-domain pair"/>
    <property type="match status" value="1"/>
</dbReference>
<keyword evidence="20" id="KW-1185">Reference proteome</keyword>
<comment type="cofactor">
    <cofactor evidence="14 16">
        <name>Zn(2+)</name>
        <dbReference type="ChEBI" id="CHEBI:29105"/>
    </cofactor>
    <text evidence="14 16">Binds 1 zinc ion per subunit.</text>
</comment>
<evidence type="ECO:0000256" key="10">
    <source>
        <dbReference type="ARBA" id="ARBA00022989"/>
    </source>
</evidence>
<dbReference type="GO" id="GO:0005886">
    <property type="term" value="C:plasma membrane"/>
    <property type="evidence" value="ECO:0007669"/>
    <property type="project" value="UniProtKB-SubCell"/>
</dbReference>
<dbReference type="RefSeq" id="WP_111357073.1">
    <property type="nucleotide sequence ID" value="NZ_NHSK01000201.1"/>
</dbReference>
<feature type="transmembrane region" description="Helical" evidence="14">
    <location>
        <begin position="98"/>
        <end position="121"/>
    </location>
</feature>
<keyword evidence="12 17" id="KW-0129">CBS domain</keyword>
<evidence type="ECO:0000313" key="19">
    <source>
        <dbReference type="EMBL" id="RAI39052.1"/>
    </source>
</evidence>
<feature type="domain" description="CBS" evidence="18">
    <location>
        <begin position="238"/>
        <end position="297"/>
    </location>
</feature>
<evidence type="ECO:0000256" key="17">
    <source>
        <dbReference type="PROSITE-ProRule" id="PRU00703"/>
    </source>
</evidence>
<evidence type="ECO:0000256" key="12">
    <source>
        <dbReference type="ARBA" id="ARBA00023122"/>
    </source>
</evidence>
<evidence type="ECO:0000256" key="11">
    <source>
        <dbReference type="ARBA" id="ARBA00023049"/>
    </source>
</evidence>
<comment type="caution">
    <text evidence="19">The sequence shown here is derived from an EMBL/GenBank/DDBJ whole genome shotgun (WGS) entry which is preliminary data.</text>
</comment>
<dbReference type="Gene3D" id="3.10.580.10">
    <property type="entry name" value="CBS-domain"/>
    <property type="match status" value="1"/>
</dbReference>
<keyword evidence="4 14" id="KW-0645">Protease</keyword>
<keyword evidence="5 14" id="KW-0812">Transmembrane</keyword>
<dbReference type="EMBL" id="NPEU01000092">
    <property type="protein sequence ID" value="RAI39052.1"/>
    <property type="molecule type" value="Genomic_DNA"/>
</dbReference>
<evidence type="ECO:0000256" key="2">
    <source>
        <dbReference type="ARBA" id="ARBA00007931"/>
    </source>
</evidence>
<proteinExistence type="inferred from homology"/>
<dbReference type="InterPro" id="IPR000644">
    <property type="entry name" value="CBS_dom"/>
</dbReference>
<feature type="transmembrane region" description="Helical" evidence="14">
    <location>
        <begin position="40"/>
        <end position="57"/>
    </location>
</feature>
<dbReference type="PANTHER" id="PTHR39188">
    <property type="entry name" value="MEMBRANE-ASSOCIATED ZINC METALLOPROTEASE M50B"/>
    <property type="match status" value="1"/>
</dbReference>
<evidence type="ECO:0000256" key="15">
    <source>
        <dbReference type="PIRSR" id="PIRSR006404-1"/>
    </source>
</evidence>
<keyword evidence="3 14" id="KW-1003">Cell membrane</keyword>
<feature type="transmembrane region" description="Helical" evidence="14">
    <location>
        <begin position="191"/>
        <end position="216"/>
    </location>
</feature>
<dbReference type="PROSITE" id="PS51371">
    <property type="entry name" value="CBS"/>
    <property type="match status" value="2"/>
</dbReference>
<evidence type="ECO:0000256" key="13">
    <source>
        <dbReference type="ARBA" id="ARBA00023136"/>
    </source>
</evidence>
<feature type="domain" description="CBS" evidence="18">
    <location>
        <begin position="301"/>
        <end position="359"/>
    </location>
</feature>
<feature type="active site" evidence="15">
    <location>
        <position position="59"/>
    </location>
</feature>
<evidence type="ECO:0000256" key="9">
    <source>
        <dbReference type="ARBA" id="ARBA00022833"/>
    </source>
</evidence>
<comment type="similarity">
    <text evidence="2 14">Belongs to the peptidase M50B family.</text>
</comment>
<keyword evidence="6 14" id="KW-0479">Metal-binding</keyword>
<evidence type="ECO:0000256" key="6">
    <source>
        <dbReference type="ARBA" id="ARBA00022723"/>
    </source>
</evidence>
<evidence type="ECO:0000256" key="8">
    <source>
        <dbReference type="ARBA" id="ARBA00022801"/>
    </source>
</evidence>
<keyword evidence="10 14" id="KW-1133">Transmembrane helix</keyword>
<evidence type="ECO:0000313" key="20">
    <source>
        <dbReference type="Proteomes" id="UP000248863"/>
    </source>
</evidence>
<organism evidence="19 20">
    <name type="scientific">Rhodoplanes elegans</name>
    <dbReference type="NCBI Taxonomy" id="29408"/>
    <lineage>
        <taxon>Bacteria</taxon>
        <taxon>Pseudomonadati</taxon>
        <taxon>Pseudomonadota</taxon>
        <taxon>Alphaproteobacteria</taxon>
        <taxon>Hyphomicrobiales</taxon>
        <taxon>Nitrobacteraceae</taxon>
        <taxon>Rhodoplanes</taxon>
    </lineage>
</organism>
<feature type="transmembrane region" description="Helical" evidence="14">
    <location>
        <begin position="12"/>
        <end position="34"/>
    </location>
</feature>
<protein>
    <recommendedName>
        <fullName evidence="14">Zinc metalloprotease</fullName>
    </recommendedName>
</protein>
<reference evidence="19 20" key="1">
    <citation type="submission" date="2017-07" db="EMBL/GenBank/DDBJ databases">
        <title>Draft Genome Sequences of Select Purple Nonsulfur Bacteria.</title>
        <authorList>
            <person name="Lasarre B."/>
            <person name="Mckinlay J.B."/>
        </authorList>
    </citation>
    <scope>NUCLEOTIDE SEQUENCE [LARGE SCALE GENOMIC DNA]</scope>
    <source>
        <strain evidence="19 20">DSM 11907</strain>
    </source>
</reference>
<keyword evidence="11 14" id="KW-0482">Metalloprotease</keyword>
<dbReference type="Proteomes" id="UP000248863">
    <property type="component" value="Unassembled WGS sequence"/>
</dbReference>
<dbReference type="InterPro" id="IPR008915">
    <property type="entry name" value="Peptidase_M50"/>
</dbReference>
<dbReference type="CDD" id="cd06164">
    <property type="entry name" value="S2P-M50_SpoIVFB_CBS"/>
    <property type="match status" value="1"/>
</dbReference>
<dbReference type="Pfam" id="PF02163">
    <property type="entry name" value="Peptidase_M50"/>
    <property type="match status" value="2"/>
</dbReference>
<feature type="binding site" evidence="16">
    <location>
        <position position="58"/>
    </location>
    <ligand>
        <name>Zn(2+)</name>
        <dbReference type="ChEBI" id="CHEBI:29105"/>
        <note>catalytic</note>
    </ligand>
</feature>
<evidence type="ECO:0000256" key="14">
    <source>
        <dbReference type="PIRNR" id="PIRNR006404"/>
    </source>
</evidence>
<dbReference type="OrthoDB" id="9781963at2"/>
<accession>A0A327KNZ5</accession>
<dbReference type="AlphaFoldDB" id="A0A327KNZ5"/>
<evidence type="ECO:0000256" key="1">
    <source>
        <dbReference type="ARBA" id="ARBA00004651"/>
    </source>
</evidence>
<name>A0A327KNZ5_9BRAD</name>
<dbReference type="InterPro" id="IPR016483">
    <property type="entry name" value="UCP006404_Pept_M50_CBS"/>
</dbReference>
<keyword evidence="8 14" id="KW-0378">Hydrolase</keyword>
<keyword evidence="7" id="KW-0677">Repeat</keyword>
<keyword evidence="13 14" id="KW-0472">Membrane</keyword>
<dbReference type="Pfam" id="PF00571">
    <property type="entry name" value="CBS"/>
    <property type="match status" value="1"/>
</dbReference>
<comment type="subcellular location">
    <subcellularLocation>
        <location evidence="1 14">Cell membrane</location>
        <topology evidence="1 14">Multi-pass membrane protein</topology>
    </subcellularLocation>
</comment>
<evidence type="ECO:0000256" key="4">
    <source>
        <dbReference type="ARBA" id="ARBA00022670"/>
    </source>
</evidence>
<evidence type="ECO:0000256" key="5">
    <source>
        <dbReference type="ARBA" id="ARBA00022692"/>
    </source>
</evidence>
<dbReference type="PANTHER" id="PTHR39188:SF3">
    <property type="entry name" value="STAGE IV SPORULATION PROTEIN FB"/>
    <property type="match status" value="1"/>
</dbReference>
<feature type="binding site" evidence="16">
    <location>
        <position position="161"/>
    </location>
    <ligand>
        <name>Zn(2+)</name>
        <dbReference type="ChEBI" id="CHEBI:29105"/>
        <note>catalytic</note>
    </ligand>
</feature>
<dbReference type="SMART" id="SM00116">
    <property type="entry name" value="CBS"/>
    <property type="match status" value="2"/>
</dbReference>
<evidence type="ECO:0000259" key="18">
    <source>
        <dbReference type="PROSITE" id="PS51371"/>
    </source>
</evidence>